<dbReference type="InterPro" id="IPR003856">
    <property type="entry name" value="LPS_length_determ_N"/>
</dbReference>
<evidence type="ECO:0000256" key="3">
    <source>
        <dbReference type="ARBA" id="ARBA00022475"/>
    </source>
</evidence>
<dbReference type="RefSeq" id="WP_074298270.1">
    <property type="nucleotide sequence ID" value="NZ_FSRU01000002.1"/>
</dbReference>
<evidence type="ECO:0000256" key="10">
    <source>
        <dbReference type="ARBA" id="ARBA00022989"/>
    </source>
</evidence>
<comment type="subcellular location">
    <subcellularLocation>
        <location evidence="1">Cell inner membrane</location>
        <topology evidence="1">Multi-pass membrane protein</topology>
    </subcellularLocation>
</comment>
<keyword evidence="3" id="KW-1003">Cell membrane</keyword>
<dbReference type="GO" id="GO:0005886">
    <property type="term" value="C:plasma membrane"/>
    <property type="evidence" value="ECO:0007669"/>
    <property type="project" value="UniProtKB-SubCell"/>
</dbReference>
<keyword evidence="10 14" id="KW-1133">Transmembrane helix</keyword>
<keyword evidence="9" id="KW-0067">ATP-binding</keyword>
<dbReference type="CDD" id="cd05387">
    <property type="entry name" value="BY-kinase"/>
    <property type="match status" value="1"/>
</dbReference>
<feature type="domain" description="AAA" evidence="16">
    <location>
        <begin position="598"/>
        <end position="725"/>
    </location>
</feature>
<feature type="domain" description="Polysaccharide chain length determinant N-terminal" evidence="15">
    <location>
        <begin position="22"/>
        <end position="110"/>
    </location>
</feature>
<keyword evidence="6 14" id="KW-0812">Transmembrane</keyword>
<dbReference type="InterPro" id="IPR027417">
    <property type="entry name" value="P-loop_NTPase"/>
</dbReference>
<dbReference type="OrthoDB" id="9808257at2"/>
<feature type="transmembrane region" description="Helical" evidence="14">
    <location>
        <begin position="32"/>
        <end position="52"/>
    </location>
</feature>
<dbReference type="Pfam" id="PF13807">
    <property type="entry name" value="GNVR"/>
    <property type="match status" value="1"/>
</dbReference>
<dbReference type="GO" id="GO:0004713">
    <property type="term" value="F:protein tyrosine kinase activity"/>
    <property type="evidence" value="ECO:0007669"/>
    <property type="project" value="UniProtKB-KW"/>
</dbReference>
<organism evidence="18 19">
    <name type="scientific">Paraburkholderia phenazinium</name>
    <dbReference type="NCBI Taxonomy" id="60549"/>
    <lineage>
        <taxon>Bacteria</taxon>
        <taxon>Pseudomonadati</taxon>
        <taxon>Pseudomonadota</taxon>
        <taxon>Betaproteobacteria</taxon>
        <taxon>Burkholderiales</taxon>
        <taxon>Burkholderiaceae</taxon>
        <taxon>Paraburkholderia</taxon>
    </lineage>
</organism>
<evidence type="ECO:0000256" key="11">
    <source>
        <dbReference type="ARBA" id="ARBA00023136"/>
    </source>
</evidence>
<evidence type="ECO:0000259" key="16">
    <source>
        <dbReference type="Pfam" id="PF13614"/>
    </source>
</evidence>
<dbReference type="SUPFAM" id="SSF52540">
    <property type="entry name" value="P-loop containing nucleoside triphosphate hydrolases"/>
    <property type="match status" value="1"/>
</dbReference>
<evidence type="ECO:0000256" key="13">
    <source>
        <dbReference type="ARBA" id="ARBA00053015"/>
    </source>
</evidence>
<dbReference type="EMBL" id="FSRU01000002">
    <property type="protein sequence ID" value="SIO57535.1"/>
    <property type="molecule type" value="Genomic_DNA"/>
</dbReference>
<dbReference type="Pfam" id="PF23607">
    <property type="entry name" value="WZC_N"/>
    <property type="match status" value="1"/>
</dbReference>
<sequence>MSTYDMPEFSPASGNDEDEVMRDLVRMVVEQIWWVIGIAATVLLAAVIYAHVATRIYSADAMLQIDPSSPGSSAVSTIASLSSGGTSTIRTDAEIEIIKSRAVVEPVVEQFKLNFGTAANVMPYLGRVSRLFAHPGHPLPAWFGMRSYAWGGEEFNVDSISVPKSLEGVQMTLRALGDGRYELLDPATQQPILTGKAGTLAEANGVSILVTKLVARAGTEFFVTRANQLDAVMGLAGGLQVVEKSHDTGIVQLSYMGGDPKAITAITNAVAQSYLRQRTERAQEEASKMLTFLNSELPRLRDDLKRSETALSEYQARVGSFQPTQEASVYLSGGLEYEKQIAGLRIARAQLLQRFMADSPEVATVDAQLAALSAEKTRFEDHFKTLPGSEREAVSLQRDAKVAEEIYVALLNKTQELSITRAGTIGNVHIVDEALVPSAPVSPKSGLIISAGALLGIIAGVGFAFCRRTFFTGVADPEMIERRFQLPIFGSIPISAEQSRGDRLIASLRHPALPSGTQRMSGVLASGPASLGRLLGLRAAPAPAPAPVRQGAQTVMPAPYAATRSLLAKTHPFDTSVEGLRGLRATLQFGLIEVPNRVIAFTSPAPADGKSFLCANLAALFAESGKRVLLIDADLRRGRLAHYFGRSPNGGLTELLTGQVDLETAARATGVDGLHFIAAGAYPPNPSEILTSHRFSEILRRFSQEFDLVIVDTPPLLAVADAAIIANIAGATVLVMRAGAHTERHISEALKKLRRARAHVIGGVMNAVSVKHNGRYGTYDYAYAYTYETADPLDPR</sequence>
<evidence type="ECO:0000256" key="9">
    <source>
        <dbReference type="ARBA" id="ARBA00022840"/>
    </source>
</evidence>
<keyword evidence="11 14" id="KW-0472">Membrane</keyword>
<dbReference type="Proteomes" id="UP000185151">
    <property type="component" value="Unassembled WGS sequence"/>
</dbReference>
<dbReference type="Gene3D" id="3.40.50.300">
    <property type="entry name" value="P-loop containing nucleotide triphosphate hydrolases"/>
    <property type="match status" value="1"/>
</dbReference>
<protein>
    <submittedName>
        <fullName evidence="18">Tyrosine-protein kinase Etk/Wzc</fullName>
    </submittedName>
</protein>
<keyword evidence="19" id="KW-1185">Reference proteome</keyword>
<evidence type="ECO:0000259" key="17">
    <source>
        <dbReference type="Pfam" id="PF13807"/>
    </source>
</evidence>
<dbReference type="PANTHER" id="PTHR32309:SF32">
    <property type="entry name" value="TYROSINE-PROTEIN KINASE ETK-RELATED"/>
    <property type="match status" value="1"/>
</dbReference>
<evidence type="ECO:0000256" key="7">
    <source>
        <dbReference type="ARBA" id="ARBA00022741"/>
    </source>
</evidence>
<dbReference type="Pfam" id="PF02706">
    <property type="entry name" value="Wzz"/>
    <property type="match status" value="1"/>
</dbReference>
<dbReference type="Pfam" id="PF13614">
    <property type="entry name" value="AAA_31"/>
    <property type="match status" value="1"/>
</dbReference>
<dbReference type="InterPro" id="IPR032807">
    <property type="entry name" value="GNVR"/>
</dbReference>
<accession>A0A1N6KLU6</accession>
<evidence type="ECO:0000256" key="4">
    <source>
        <dbReference type="ARBA" id="ARBA00022519"/>
    </source>
</evidence>
<keyword evidence="4" id="KW-0997">Cell inner membrane</keyword>
<keyword evidence="12" id="KW-0829">Tyrosine-protein kinase</keyword>
<name>A0A1N6KLU6_9BURK</name>
<evidence type="ECO:0000256" key="14">
    <source>
        <dbReference type="SAM" id="Phobius"/>
    </source>
</evidence>
<gene>
    <name evidence="18" type="ORF">SAMN05444165_3890</name>
</gene>
<dbReference type="GO" id="GO:0005524">
    <property type="term" value="F:ATP binding"/>
    <property type="evidence" value="ECO:0007669"/>
    <property type="project" value="UniProtKB-KW"/>
</dbReference>
<dbReference type="PANTHER" id="PTHR32309">
    <property type="entry name" value="TYROSINE-PROTEIN KINASE"/>
    <property type="match status" value="1"/>
</dbReference>
<evidence type="ECO:0000313" key="18">
    <source>
        <dbReference type="EMBL" id="SIO57535.1"/>
    </source>
</evidence>
<evidence type="ECO:0000256" key="8">
    <source>
        <dbReference type="ARBA" id="ARBA00022777"/>
    </source>
</evidence>
<reference evidence="18 19" key="1">
    <citation type="submission" date="2016-11" db="EMBL/GenBank/DDBJ databases">
        <authorList>
            <person name="Jaros S."/>
            <person name="Januszkiewicz K."/>
            <person name="Wedrychowicz H."/>
        </authorList>
    </citation>
    <scope>NUCLEOTIDE SEQUENCE [LARGE SCALE GENOMIC DNA]</scope>
    <source>
        <strain evidence="18 19">GAS95</strain>
    </source>
</reference>
<evidence type="ECO:0000256" key="5">
    <source>
        <dbReference type="ARBA" id="ARBA00022679"/>
    </source>
</evidence>
<dbReference type="InterPro" id="IPR025669">
    <property type="entry name" value="AAA_dom"/>
</dbReference>
<keyword evidence="7" id="KW-0547">Nucleotide-binding</keyword>
<evidence type="ECO:0000256" key="12">
    <source>
        <dbReference type="ARBA" id="ARBA00023137"/>
    </source>
</evidence>
<evidence type="ECO:0000256" key="1">
    <source>
        <dbReference type="ARBA" id="ARBA00004429"/>
    </source>
</evidence>
<dbReference type="NCBIfam" id="TIGR01007">
    <property type="entry name" value="eps_fam"/>
    <property type="match status" value="1"/>
</dbReference>
<proteinExistence type="inferred from homology"/>
<feature type="domain" description="Tyrosine-protein kinase G-rich" evidence="17">
    <location>
        <begin position="390"/>
        <end position="468"/>
    </location>
</feature>
<evidence type="ECO:0000313" key="19">
    <source>
        <dbReference type="Proteomes" id="UP000185151"/>
    </source>
</evidence>
<dbReference type="InterPro" id="IPR005702">
    <property type="entry name" value="Wzc-like_C"/>
</dbReference>
<evidence type="ECO:0000259" key="15">
    <source>
        <dbReference type="Pfam" id="PF02706"/>
    </source>
</evidence>
<comment type="similarity">
    <text evidence="2">Belongs to the etk/wzc family.</text>
</comment>
<keyword evidence="8 18" id="KW-0418">Kinase</keyword>
<evidence type="ECO:0000256" key="6">
    <source>
        <dbReference type="ARBA" id="ARBA00022692"/>
    </source>
</evidence>
<dbReference type="InterPro" id="IPR050445">
    <property type="entry name" value="Bact_polysacc_biosynth/exp"/>
</dbReference>
<dbReference type="AlphaFoldDB" id="A0A1N6KLU6"/>
<comment type="catalytic activity">
    <reaction evidence="13">
        <text>L-tyrosyl-[protein] + ATP = O-phospho-L-tyrosyl-[protein] + ADP + H(+)</text>
        <dbReference type="Rhea" id="RHEA:10596"/>
        <dbReference type="Rhea" id="RHEA-COMP:10136"/>
        <dbReference type="Rhea" id="RHEA-COMP:20101"/>
        <dbReference type="ChEBI" id="CHEBI:15378"/>
        <dbReference type="ChEBI" id="CHEBI:30616"/>
        <dbReference type="ChEBI" id="CHEBI:46858"/>
        <dbReference type="ChEBI" id="CHEBI:61978"/>
        <dbReference type="ChEBI" id="CHEBI:456216"/>
    </reaction>
</comment>
<keyword evidence="5" id="KW-0808">Transferase</keyword>
<evidence type="ECO:0000256" key="2">
    <source>
        <dbReference type="ARBA" id="ARBA00008883"/>
    </source>
</evidence>